<evidence type="ECO:0000313" key="3">
    <source>
        <dbReference type="Proteomes" id="UP000779049"/>
    </source>
</evidence>
<name>A0ABS7L4M3_9FIRM</name>
<feature type="transmembrane region" description="Helical" evidence="1">
    <location>
        <begin position="93"/>
        <end position="112"/>
    </location>
</feature>
<evidence type="ECO:0000256" key="1">
    <source>
        <dbReference type="SAM" id="Phobius"/>
    </source>
</evidence>
<organism evidence="2 3">
    <name type="scientific">Sellimonas caecigallum</name>
    <dbReference type="NCBI Taxonomy" id="2592333"/>
    <lineage>
        <taxon>Bacteria</taxon>
        <taxon>Bacillati</taxon>
        <taxon>Bacillota</taxon>
        <taxon>Clostridia</taxon>
        <taxon>Lachnospirales</taxon>
        <taxon>Lachnospiraceae</taxon>
        <taxon>Sellimonas</taxon>
    </lineage>
</organism>
<keyword evidence="1" id="KW-1133">Transmembrane helix</keyword>
<reference evidence="2 3" key="1">
    <citation type="journal article" date="2020" name="New Microbes New Infect">
        <title>Sellimonas caecigallum sp. nov., description and genome sequence of a new member of the Sellimonas genus isolated from the cecum of feral chicken.</title>
        <authorList>
            <person name="Wongkuna S."/>
            <person name="Ghimire S."/>
            <person name="Antony L."/>
            <person name="Chankhamhaengdecha S."/>
            <person name="Janvilisri T."/>
            <person name="Scaria J."/>
        </authorList>
    </citation>
    <scope>NUCLEOTIDE SEQUENCE [LARGE SCALE GENOMIC DNA]</scope>
    <source>
        <strain evidence="2 3">SW451</strain>
    </source>
</reference>
<dbReference type="PANTHER" id="PTHR41307:SF1">
    <property type="entry name" value="MEMBRANE PROTEIN"/>
    <property type="match status" value="1"/>
</dbReference>
<feature type="transmembrane region" description="Helical" evidence="1">
    <location>
        <begin position="132"/>
        <end position="152"/>
    </location>
</feature>
<comment type="caution">
    <text evidence="2">The sequence shown here is derived from an EMBL/GenBank/DDBJ whole genome shotgun (WGS) entry which is preliminary data.</text>
</comment>
<dbReference type="RefSeq" id="WP_221919315.1">
    <property type="nucleotide sequence ID" value="NZ_CP173660.1"/>
</dbReference>
<evidence type="ECO:0000313" key="2">
    <source>
        <dbReference type="EMBL" id="MBY0757981.1"/>
    </source>
</evidence>
<keyword evidence="1" id="KW-0812">Transmembrane</keyword>
<proteinExistence type="predicted"/>
<gene>
    <name evidence="2" type="ORF">FLB61_02525</name>
</gene>
<sequence>MKRNEKELRRENNLLEKQLSKENQAILTDIVVYLKSFDISEYRVEIVRQDITNMILEGERRNLRTEDVIGPDYKAFCDSIVSELPPLTRKEKVWNMVNSVLLEFLVLLPIWALTSFSSAWKVEHSLPEFPVYAGSLLSLFFIAALAQGIVWYITKTSFEKEEPFHGNWWKQWLSLTAILLICFLPSFVFRQVLFYVHFGYVILLLLLLFAAYRLSELLHK</sequence>
<dbReference type="SUPFAM" id="SSF158560">
    <property type="entry name" value="BH3980-like"/>
    <property type="match status" value="1"/>
</dbReference>
<protein>
    <recommendedName>
        <fullName evidence="4">DUF1129 family protein</fullName>
    </recommendedName>
</protein>
<evidence type="ECO:0008006" key="4">
    <source>
        <dbReference type="Google" id="ProtNLM"/>
    </source>
</evidence>
<dbReference type="EMBL" id="VIRV01000002">
    <property type="protein sequence ID" value="MBY0757981.1"/>
    <property type="molecule type" value="Genomic_DNA"/>
</dbReference>
<dbReference type="Gene3D" id="1.10.1900.10">
    <property type="entry name" value="c-terminal domain of poly(a) binding protein"/>
    <property type="match status" value="1"/>
</dbReference>
<feature type="transmembrane region" description="Helical" evidence="1">
    <location>
        <begin position="172"/>
        <end position="189"/>
    </location>
</feature>
<dbReference type="PANTHER" id="PTHR41307">
    <property type="entry name" value="MEMBRANE PROTEIN-RELATED"/>
    <property type="match status" value="1"/>
</dbReference>
<keyword evidence="1" id="KW-0472">Membrane</keyword>
<keyword evidence="3" id="KW-1185">Reference proteome</keyword>
<feature type="transmembrane region" description="Helical" evidence="1">
    <location>
        <begin position="195"/>
        <end position="214"/>
    </location>
</feature>
<dbReference type="Proteomes" id="UP000779049">
    <property type="component" value="Unassembled WGS sequence"/>
</dbReference>
<accession>A0ABS7L4M3</accession>